<evidence type="ECO:0000256" key="6">
    <source>
        <dbReference type="SAM" id="MobiDB-lite"/>
    </source>
</evidence>
<sequence>MTSKIPQALGGVNSIQKAFERDEEVDEADRSAVEGAIKAQLRSLLRRKPDSPAGLPADSELMTRVFDAFDALKSVDSDELEQSDRRVQLKMYAVDNRNDVVQTWGDEDSGSVGTLTSRRNSSVGRGRSSNRRRVYGELTVGSASAVVDASLERCAAWTFVEAARLRIKDGDGSHRTRCDIQPSGRQGQVVDAAYKPPGGKEMTCKTRSVWNVVSEKKVVVAFEHTEDAGCSVRCTALLTCTLRDEVGEIQLTDVSLQLAIRAKSSAKIGRGPLEKFMELRLARIAELRVRFDRSLDVDTFKRRELVKMINRHTGQYSEEEEEIMSEGRASFMAFDALKSKDVNMRSPQSKAKVAYKKGDSRAWGWSAATVRASPEEVLAYAWDTKSRYKMRPDDVVKEIDETPSGHNQLVYVKKQMPTVIADRDFEFFQQQRTMGDYDKADGRALGYRLTYPDEKNKKTPSKAVARIVKLHKGLSQLSQEYPWIVAFLEEILKGGLHRNKAVSTKLDCLSEREARRIGMNLPWALRARKTAEGGVYQWEKQNPSMVELFKKLPWVEEMIVTMGEELLKNAAWGMWFRVISGSGLSMVDLATDINVIRVYFEEGQNGYGWMMLGMVLASMGLQLLVVVVQNGKMGWGKLLREVLITVSGLKPGVDAMRVVSNAEMDEHHMMDAKMELVVNKCCEMVCESVPGCILQVYALIQGASGDKMRTKVLSIAVSALTTGMSSASISYDFDSDPEMRRLLPSFYGFLPDEAKARTIMYLCLVVNSSLLLLLRSIGAALLMHVDKKIFAAYVAGDHLLYLLQKLYRSTYWSMETGNECIQSYFLQGESDEIKKYM</sequence>
<dbReference type="SUPFAM" id="SSF55961">
    <property type="entry name" value="Bet v1-like"/>
    <property type="match status" value="1"/>
</dbReference>
<comment type="caution">
    <text evidence="8">The sequence shown here is derived from an EMBL/GenBank/DDBJ whole genome shotgun (WGS) entry which is preliminary data.</text>
</comment>
<evidence type="ECO:0000313" key="9">
    <source>
        <dbReference type="Proteomes" id="UP001165060"/>
    </source>
</evidence>
<dbReference type="EMBL" id="BRYB01001739">
    <property type="protein sequence ID" value="GMI32508.1"/>
    <property type="molecule type" value="Genomic_DNA"/>
</dbReference>
<feature type="transmembrane region" description="Helical" evidence="7">
    <location>
        <begin position="607"/>
        <end position="628"/>
    </location>
</feature>
<feature type="region of interest" description="Disordered" evidence="6">
    <location>
        <begin position="104"/>
        <end position="129"/>
    </location>
</feature>
<keyword evidence="4 7" id="KW-1133">Transmembrane helix</keyword>
<evidence type="ECO:0000256" key="7">
    <source>
        <dbReference type="SAM" id="Phobius"/>
    </source>
</evidence>
<organism evidence="8 9">
    <name type="scientific">Tetraparma gracilis</name>
    <dbReference type="NCBI Taxonomy" id="2962635"/>
    <lineage>
        <taxon>Eukaryota</taxon>
        <taxon>Sar</taxon>
        <taxon>Stramenopiles</taxon>
        <taxon>Ochrophyta</taxon>
        <taxon>Bolidophyceae</taxon>
        <taxon>Parmales</taxon>
        <taxon>Triparmaceae</taxon>
        <taxon>Tetraparma</taxon>
    </lineage>
</organism>
<reference evidence="8 9" key="1">
    <citation type="journal article" date="2023" name="Commun. Biol.">
        <title>Genome analysis of Parmales, the sister group of diatoms, reveals the evolutionary specialization of diatoms from phago-mixotrophs to photoautotrophs.</title>
        <authorList>
            <person name="Ban H."/>
            <person name="Sato S."/>
            <person name="Yoshikawa S."/>
            <person name="Yamada K."/>
            <person name="Nakamura Y."/>
            <person name="Ichinomiya M."/>
            <person name="Sato N."/>
            <person name="Blanc-Mathieu R."/>
            <person name="Endo H."/>
            <person name="Kuwata A."/>
            <person name="Ogata H."/>
        </authorList>
    </citation>
    <scope>NUCLEOTIDE SEQUENCE [LARGE SCALE GENOMIC DNA]</scope>
</reference>
<protein>
    <submittedName>
        <fullName evidence="8">Uncharacterized protein</fullName>
    </submittedName>
</protein>
<gene>
    <name evidence="8" type="ORF">TeGR_g10375</name>
</gene>
<dbReference type="Pfam" id="PF09815">
    <property type="entry name" value="XK-related"/>
    <property type="match status" value="1"/>
</dbReference>
<keyword evidence="9" id="KW-1185">Reference proteome</keyword>
<keyword evidence="5 7" id="KW-0472">Membrane</keyword>
<evidence type="ECO:0000256" key="5">
    <source>
        <dbReference type="ARBA" id="ARBA00023136"/>
    </source>
</evidence>
<feature type="transmembrane region" description="Helical" evidence="7">
    <location>
        <begin position="759"/>
        <end position="782"/>
    </location>
</feature>
<evidence type="ECO:0000256" key="2">
    <source>
        <dbReference type="ARBA" id="ARBA00008789"/>
    </source>
</evidence>
<accession>A0ABQ6MU71</accession>
<evidence type="ECO:0000256" key="1">
    <source>
        <dbReference type="ARBA" id="ARBA00004141"/>
    </source>
</evidence>
<comment type="similarity">
    <text evidence="2">Belongs to the XK family.</text>
</comment>
<feature type="transmembrane region" description="Helical" evidence="7">
    <location>
        <begin position="712"/>
        <end position="731"/>
    </location>
</feature>
<comment type="subcellular location">
    <subcellularLocation>
        <location evidence="1">Membrane</location>
        <topology evidence="1">Multi-pass membrane protein</topology>
    </subcellularLocation>
</comment>
<dbReference type="InterPro" id="IPR023393">
    <property type="entry name" value="START-like_dom_sf"/>
</dbReference>
<name>A0ABQ6MU71_9STRA</name>
<dbReference type="InterPro" id="IPR018629">
    <property type="entry name" value="XK-rel"/>
</dbReference>
<keyword evidence="3 7" id="KW-0812">Transmembrane</keyword>
<dbReference type="Gene3D" id="3.30.530.20">
    <property type="match status" value="1"/>
</dbReference>
<evidence type="ECO:0000256" key="4">
    <source>
        <dbReference type="ARBA" id="ARBA00022989"/>
    </source>
</evidence>
<evidence type="ECO:0000313" key="8">
    <source>
        <dbReference type="EMBL" id="GMI32508.1"/>
    </source>
</evidence>
<dbReference type="Proteomes" id="UP001165060">
    <property type="component" value="Unassembled WGS sequence"/>
</dbReference>
<evidence type="ECO:0000256" key="3">
    <source>
        <dbReference type="ARBA" id="ARBA00022692"/>
    </source>
</evidence>
<feature type="compositionally biased region" description="Low complexity" evidence="6">
    <location>
        <begin position="117"/>
        <end position="127"/>
    </location>
</feature>
<proteinExistence type="inferred from homology"/>